<protein>
    <submittedName>
        <fullName evidence="2">Uncharacterized protein</fullName>
    </submittedName>
</protein>
<dbReference type="PANTHER" id="PTHR47188">
    <property type="entry name" value="PROTEIN TAR1"/>
    <property type="match status" value="1"/>
</dbReference>
<dbReference type="Proteomes" id="UP000467840">
    <property type="component" value="Unassembled WGS sequence"/>
</dbReference>
<dbReference type="InterPro" id="IPR044792">
    <property type="entry name" value="TAR1"/>
</dbReference>
<keyword evidence="3" id="KW-1185">Reference proteome</keyword>
<proteinExistence type="predicted"/>
<reference evidence="2 3" key="1">
    <citation type="journal article" date="2020" name="Mol. Plant">
        <title>The Chromosome-Based Rubber Tree Genome Provides New Insights into Spurge Genome Evolution and Rubber Biosynthesis.</title>
        <authorList>
            <person name="Liu J."/>
            <person name="Shi C."/>
            <person name="Shi C.C."/>
            <person name="Li W."/>
            <person name="Zhang Q.J."/>
            <person name="Zhang Y."/>
            <person name="Li K."/>
            <person name="Lu H.F."/>
            <person name="Shi C."/>
            <person name="Zhu S.T."/>
            <person name="Xiao Z.Y."/>
            <person name="Nan H."/>
            <person name="Yue Y."/>
            <person name="Zhu X.G."/>
            <person name="Wu Y."/>
            <person name="Hong X.N."/>
            <person name="Fan G.Y."/>
            <person name="Tong Y."/>
            <person name="Zhang D."/>
            <person name="Mao C.L."/>
            <person name="Liu Y.L."/>
            <person name="Hao S.J."/>
            <person name="Liu W.Q."/>
            <person name="Lv M.Q."/>
            <person name="Zhang H.B."/>
            <person name="Liu Y."/>
            <person name="Hu-Tang G.R."/>
            <person name="Wang J.P."/>
            <person name="Wang J.H."/>
            <person name="Sun Y.H."/>
            <person name="Ni S.B."/>
            <person name="Chen W.B."/>
            <person name="Zhang X.C."/>
            <person name="Jiao Y.N."/>
            <person name="Eichler E.E."/>
            <person name="Li G.H."/>
            <person name="Liu X."/>
            <person name="Gao L.Z."/>
        </authorList>
    </citation>
    <scope>NUCLEOTIDE SEQUENCE [LARGE SCALE GENOMIC DNA]</scope>
    <source>
        <strain evidence="3">cv. GT1</strain>
        <tissue evidence="2">Leaf</tissue>
    </source>
</reference>
<evidence type="ECO:0000313" key="2">
    <source>
        <dbReference type="EMBL" id="KAF2282495.1"/>
    </source>
</evidence>
<sequence>MPLIMALPDRTRPSSSYPEGNFGGNQLLDGSISLSPYTQVRRTICTSVSLRASTRVSSGFAPLRHSSPSFGSRQACSHEPSQKIEGRSAVQTLGGIPPVSFLAPYGFTRPLTRTHVRLLVFSLGRNLRPIGAAFPNNPTRRQRLVVRQGPARRGSHPLRRPFQGTWARSAAEDASPDYNSDAEGARFSSWALPVRSPYRGILVSSFPPLIDMLKLSGCSA</sequence>
<evidence type="ECO:0000256" key="1">
    <source>
        <dbReference type="SAM" id="MobiDB-lite"/>
    </source>
</evidence>
<dbReference type="PANTHER" id="PTHR47188:SF1">
    <property type="entry name" value="PROTEIN TAR1"/>
    <property type="match status" value="1"/>
</dbReference>
<dbReference type="GO" id="GO:0043457">
    <property type="term" value="P:regulation of cellular respiration"/>
    <property type="evidence" value="ECO:0007669"/>
    <property type="project" value="InterPro"/>
</dbReference>
<feature type="region of interest" description="Disordered" evidence="1">
    <location>
        <begin position="146"/>
        <end position="166"/>
    </location>
</feature>
<feature type="region of interest" description="Disordered" evidence="1">
    <location>
        <begin position="1"/>
        <end position="20"/>
    </location>
</feature>
<dbReference type="EMBL" id="JAAGAX010000181">
    <property type="protein sequence ID" value="KAF2282495.1"/>
    <property type="molecule type" value="Genomic_DNA"/>
</dbReference>
<name>A0A6A6K217_HEVBR</name>
<accession>A0A6A6K217</accession>
<gene>
    <name evidence="2" type="ORF">GH714_044018</name>
</gene>
<organism evidence="2 3">
    <name type="scientific">Hevea brasiliensis</name>
    <name type="common">Para rubber tree</name>
    <name type="synonym">Siphonia brasiliensis</name>
    <dbReference type="NCBI Taxonomy" id="3981"/>
    <lineage>
        <taxon>Eukaryota</taxon>
        <taxon>Viridiplantae</taxon>
        <taxon>Streptophyta</taxon>
        <taxon>Embryophyta</taxon>
        <taxon>Tracheophyta</taxon>
        <taxon>Spermatophyta</taxon>
        <taxon>Magnoliopsida</taxon>
        <taxon>eudicotyledons</taxon>
        <taxon>Gunneridae</taxon>
        <taxon>Pentapetalae</taxon>
        <taxon>rosids</taxon>
        <taxon>fabids</taxon>
        <taxon>Malpighiales</taxon>
        <taxon>Euphorbiaceae</taxon>
        <taxon>Crotonoideae</taxon>
        <taxon>Micrandreae</taxon>
        <taxon>Hevea</taxon>
    </lineage>
</organism>
<comment type="caution">
    <text evidence="2">The sequence shown here is derived from an EMBL/GenBank/DDBJ whole genome shotgun (WGS) entry which is preliminary data.</text>
</comment>
<dbReference type="AlphaFoldDB" id="A0A6A6K217"/>
<evidence type="ECO:0000313" key="3">
    <source>
        <dbReference type="Proteomes" id="UP000467840"/>
    </source>
</evidence>